<dbReference type="Proteomes" id="UP001341840">
    <property type="component" value="Unassembled WGS sequence"/>
</dbReference>
<dbReference type="PANTHER" id="PTHR31286:SF178">
    <property type="entry name" value="DUF4283 DOMAIN-CONTAINING PROTEIN"/>
    <property type="match status" value="1"/>
</dbReference>
<evidence type="ECO:0000313" key="1">
    <source>
        <dbReference type="EMBL" id="MED6134390.1"/>
    </source>
</evidence>
<protein>
    <recommendedName>
        <fullName evidence="3">DUF4283 domain-containing protein</fullName>
    </recommendedName>
</protein>
<dbReference type="EMBL" id="JASCZI010060595">
    <property type="protein sequence ID" value="MED6134390.1"/>
    <property type="molecule type" value="Genomic_DNA"/>
</dbReference>
<sequence>MDNYNLVRKIISRKEFGFGSIKAGLMGIWGNPTGVVITEVGRNTILISFNDHEKGRQIFNKGPWSFREETIGRAFGTVVETEDPVMNNLLHRSFLRVKLFMDISRPLPTGIWMPRPNLPKVWVSFRFERIQDSYCLKYGIIGHNKREYNRPVAVSTWDPLKPRYLPGLGVSRPPPIQEIEDPKTLIQVDSWENEITYNSSSNKWSQCT</sequence>
<gene>
    <name evidence="1" type="ORF">PIB30_036625</name>
</gene>
<keyword evidence="2" id="KW-1185">Reference proteome</keyword>
<reference evidence="1 2" key="1">
    <citation type="journal article" date="2023" name="Plants (Basel)">
        <title>Bridging the Gap: Combining Genomics and Transcriptomics Approaches to Understand Stylosanthes scabra, an Orphan Legume from the Brazilian Caatinga.</title>
        <authorList>
            <person name="Ferreira-Neto J.R.C."/>
            <person name="da Silva M.D."/>
            <person name="Binneck E."/>
            <person name="de Melo N.F."/>
            <person name="da Silva R.H."/>
            <person name="de Melo A.L.T.M."/>
            <person name="Pandolfi V."/>
            <person name="Bustamante F.O."/>
            <person name="Brasileiro-Vidal A.C."/>
            <person name="Benko-Iseppon A.M."/>
        </authorList>
    </citation>
    <scope>NUCLEOTIDE SEQUENCE [LARGE SCALE GENOMIC DNA]</scope>
    <source>
        <tissue evidence="1">Leaves</tissue>
    </source>
</reference>
<proteinExistence type="predicted"/>
<evidence type="ECO:0000313" key="2">
    <source>
        <dbReference type="Proteomes" id="UP001341840"/>
    </source>
</evidence>
<accession>A0ABU6SEA6</accession>
<comment type="caution">
    <text evidence="1">The sequence shown here is derived from an EMBL/GenBank/DDBJ whole genome shotgun (WGS) entry which is preliminary data.</text>
</comment>
<name>A0ABU6SEA6_9FABA</name>
<dbReference type="InterPro" id="IPR040256">
    <property type="entry name" value="At4g02000-like"/>
</dbReference>
<evidence type="ECO:0008006" key="3">
    <source>
        <dbReference type="Google" id="ProtNLM"/>
    </source>
</evidence>
<dbReference type="PANTHER" id="PTHR31286">
    <property type="entry name" value="GLYCINE-RICH CELL WALL STRUCTURAL PROTEIN 1.8-LIKE"/>
    <property type="match status" value="1"/>
</dbReference>
<organism evidence="1 2">
    <name type="scientific">Stylosanthes scabra</name>
    <dbReference type="NCBI Taxonomy" id="79078"/>
    <lineage>
        <taxon>Eukaryota</taxon>
        <taxon>Viridiplantae</taxon>
        <taxon>Streptophyta</taxon>
        <taxon>Embryophyta</taxon>
        <taxon>Tracheophyta</taxon>
        <taxon>Spermatophyta</taxon>
        <taxon>Magnoliopsida</taxon>
        <taxon>eudicotyledons</taxon>
        <taxon>Gunneridae</taxon>
        <taxon>Pentapetalae</taxon>
        <taxon>rosids</taxon>
        <taxon>fabids</taxon>
        <taxon>Fabales</taxon>
        <taxon>Fabaceae</taxon>
        <taxon>Papilionoideae</taxon>
        <taxon>50 kb inversion clade</taxon>
        <taxon>dalbergioids sensu lato</taxon>
        <taxon>Dalbergieae</taxon>
        <taxon>Pterocarpus clade</taxon>
        <taxon>Stylosanthes</taxon>
    </lineage>
</organism>